<dbReference type="Gene3D" id="3.40.30.10">
    <property type="entry name" value="Glutaredoxin"/>
    <property type="match status" value="1"/>
</dbReference>
<organism evidence="3 4">
    <name type="scientific">Cymbomonas tetramitiformis</name>
    <dbReference type="NCBI Taxonomy" id="36881"/>
    <lineage>
        <taxon>Eukaryota</taxon>
        <taxon>Viridiplantae</taxon>
        <taxon>Chlorophyta</taxon>
        <taxon>Pyramimonadophyceae</taxon>
        <taxon>Pyramimonadales</taxon>
        <taxon>Pyramimonadaceae</taxon>
        <taxon>Cymbomonas</taxon>
    </lineage>
</organism>
<keyword evidence="4" id="KW-1185">Reference proteome</keyword>
<sequence length="537" mass="60055">MSMSLLAGHLIPSYSPVLSSQRRAITNNFHAQTVRRQLQQQPGLVRTVKLKRADVSRNVQPQMTFGGLFKKVTSMAKRDIDVGDISKISGHELVPSEADLQLLLQNCLTPEENSLIELKEQGQGPADHLASKRFSSDEDKISVELYRDTAGWCPYSQKVWLMLEEKKQPYSVSKVAMNCYGEKPQSFWQMQPSGGIPVAVIDGRVIRESNDILEAIEQKFPSPSMFPEDQGKRQALPQMLRLERAIFGCWFRWCGTGERGDASFRDEFRRLAAEVDDTLGVFSDGPFFLGGERPSIVDVMFCPFLERMAASLPYYKGFLFRGSPDYPNINAWFAAMEALDSFKGIQSDYYTTCMDLPPQIGGCTFTPESTATGYKGMIDGSDGTSWRLPLSPEGSAVEPVSDFWQNKGMQQARREAARRLLGNLSAVTKFCCRAVGDKGRRYGSQLANPDAVPNEEAEPVVRLALQVVMGQLLREDDWDKDTIAAAIKNIAQIGLPKEITADCLIYLRERISVPRDMPYPAARQLRAHLNLVIDALQ</sequence>
<dbReference type="Gene3D" id="1.20.1050.10">
    <property type="match status" value="1"/>
</dbReference>
<reference evidence="3 4" key="1">
    <citation type="journal article" date="2015" name="Genome Biol. Evol.">
        <title>Comparative Genomics of a Bacterivorous Green Alga Reveals Evolutionary Causalities and Consequences of Phago-Mixotrophic Mode of Nutrition.</title>
        <authorList>
            <person name="Burns J.A."/>
            <person name="Paasch A."/>
            <person name="Narechania A."/>
            <person name="Kim E."/>
        </authorList>
    </citation>
    <scope>NUCLEOTIDE SEQUENCE [LARGE SCALE GENOMIC DNA]</scope>
    <source>
        <strain evidence="3 4">PLY_AMNH</strain>
    </source>
</reference>
<dbReference type="SUPFAM" id="SSF47616">
    <property type="entry name" value="GST C-terminal domain-like"/>
    <property type="match status" value="1"/>
</dbReference>
<dbReference type="PROSITE" id="PS50405">
    <property type="entry name" value="GST_CTER"/>
    <property type="match status" value="1"/>
</dbReference>
<evidence type="ECO:0000259" key="2">
    <source>
        <dbReference type="PROSITE" id="PS50405"/>
    </source>
</evidence>
<accession>A0AAE0CAQ8</accession>
<dbReference type="CDD" id="cd00299">
    <property type="entry name" value="GST_C_family"/>
    <property type="match status" value="1"/>
</dbReference>
<comment type="caution">
    <text evidence="3">The sequence shown here is derived from an EMBL/GenBank/DDBJ whole genome shotgun (WGS) entry which is preliminary data.</text>
</comment>
<dbReference type="SFLD" id="SFLDG00358">
    <property type="entry name" value="Main_(cytGST)"/>
    <property type="match status" value="1"/>
</dbReference>
<dbReference type="Pfam" id="PF13410">
    <property type="entry name" value="GST_C_2"/>
    <property type="match status" value="1"/>
</dbReference>
<dbReference type="AlphaFoldDB" id="A0AAE0CAQ8"/>
<evidence type="ECO:0000259" key="1">
    <source>
        <dbReference type="PROSITE" id="PS50404"/>
    </source>
</evidence>
<dbReference type="Pfam" id="PF13409">
    <property type="entry name" value="GST_N_2"/>
    <property type="match status" value="1"/>
</dbReference>
<dbReference type="InterPro" id="IPR010987">
    <property type="entry name" value="Glutathione-S-Trfase_C-like"/>
</dbReference>
<evidence type="ECO:0008006" key="5">
    <source>
        <dbReference type="Google" id="ProtNLM"/>
    </source>
</evidence>
<dbReference type="InterPro" id="IPR004045">
    <property type="entry name" value="Glutathione_S-Trfase_N"/>
</dbReference>
<dbReference type="SUPFAM" id="SSF52833">
    <property type="entry name" value="Thioredoxin-like"/>
    <property type="match status" value="1"/>
</dbReference>
<evidence type="ECO:0000313" key="3">
    <source>
        <dbReference type="EMBL" id="KAK3250640.1"/>
    </source>
</evidence>
<dbReference type="GO" id="GO:0005737">
    <property type="term" value="C:cytoplasm"/>
    <property type="evidence" value="ECO:0007669"/>
    <property type="project" value="TreeGrafter"/>
</dbReference>
<proteinExistence type="predicted"/>
<name>A0AAE0CAQ8_9CHLO</name>
<dbReference type="InterPro" id="IPR040079">
    <property type="entry name" value="Glutathione_S-Trfase"/>
</dbReference>
<feature type="domain" description="GST N-terminal" evidence="1">
    <location>
        <begin position="143"/>
        <end position="224"/>
    </location>
</feature>
<dbReference type="InterPro" id="IPR036282">
    <property type="entry name" value="Glutathione-S-Trfase_C_sf"/>
</dbReference>
<dbReference type="InterPro" id="IPR050983">
    <property type="entry name" value="GST_Omega/HSP26"/>
</dbReference>
<evidence type="ECO:0000313" key="4">
    <source>
        <dbReference type="Proteomes" id="UP001190700"/>
    </source>
</evidence>
<dbReference type="InterPro" id="IPR036249">
    <property type="entry name" value="Thioredoxin-like_sf"/>
</dbReference>
<dbReference type="PANTHER" id="PTHR43968:SF14">
    <property type="entry name" value="GLUTATHIONE S-TRANSFERASE"/>
    <property type="match status" value="1"/>
</dbReference>
<dbReference type="CDD" id="cd00570">
    <property type="entry name" value="GST_N_family"/>
    <property type="match status" value="1"/>
</dbReference>
<dbReference type="Proteomes" id="UP001190700">
    <property type="component" value="Unassembled WGS sequence"/>
</dbReference>
<dbReference type="SFLD" id="SFLDS00019">
    <property type="entry name" value="Glutathione_Transferase_(cytos"/>
    <property type="match status" value="1"/>
</dbReference>
<dbReference type="EMBL" id="LGRX02026584">
    <property type="protein sequence ID" value="KAK3250640.1"/>
    <property type="molecule type" value="Genomic_DNA"/>
</dbReference>
<dbReference type="PANTHER" id="PTHR43968">
    <property type="match status" value="1"/>
</dbReference>
<protein>
    <recommendedName>
        <fullName evidence="5">Glutathione S-transferase</fullName>
    </recommendedName>
</protein>
<dbReference type="PROSITE" id="PS50404">
    <property type="entry name" value="GST_NTER"/>
    <property type="match status" value="1"/>
</dbReference>
<gene>
    <name evidence="3" type="ORF">CYMTET_39985</name>
</gene>
<feature type="domain" description="GST C-terminal" evidence="2">
    <location>
        <begin position="229"/>
        <end position="358"/>
    </location>
</feature>